<evidence type="ECO:0000256" key="2">
    <source>
        <dbReference type="SAM" id="Phobius"/>
    </source>
</evidence>
<feature type="domain" description="AsmA" evidence="3">
    <location>
        <begin position="35"/>
        <end position="155"/>
    </location>
</feature>
<feature type="domain" description="AsmA" evidence="3">
    <location>
        <begin position="312"/>
        <end position="562"/>
    </location>
</feature>
<proteinExistence type="predicted"/>
<gene>
    <name evidence="4" type="ORF">E5988_05515</name>
</gene>
<name>A0ABY2QM42_9SPHN</name>
<sequence>MATKRDGQPALSTAKTPPDTGPRDPRRRRHILRNTIIAILAVPALIWLVLFITKGRFLKGPFETVVGRMTNREVRVGGDFQLYFAPLRIKFYAERFTIANPAWATRPYLFRADRIDTRIAPLSLLFGKRRLYWLDLENGAADLEWNAGHTTNTWTFSEKKGGEPFDFPRIDVATVRGTSVRYLDPRMRLLADLGIEDIRSEDAQIGKSVRVGGTGRIRDTPFRVTAQLLSPDATVNRGENKLTARAWAANNVVDVSGTLPSLAEIEKVPLETRARGRDLSELLGIIGVVLPETRRYALKGRMVKDGEVYRFTNIAGTVGESDVAGKLTVTNGERLHLDSVIRTRSLDIVDASVLVGYNPDIVETKGAVAAAAATGSGPRKLLPDDDMPVEKMRTFDAGLVWTVDQVKSRKVPISNMELTLDLDRGRLALSPFSFSMSRGNVSSDIVFDTRQRPSAVKYDFRLAPTPMGRLFAGWGVSEAGTTGTIKGRVQLNGRGDSIADSLATSSGRIAFIMPQGALWTRNVQLAELDIGTFVQKMFAGKLKEPVSINCGLVAFSVRNGIAAADPILIDTRKNVILGRGGFSFRTEAVDLAVRADAKKFSLFSGQSPVGLGGYFSAPALSVISPDLLARAGAGLGLAVAAAPLAGVLAFVDIGDAKSAACGPVLAGATAAAQRTTKGEKRDDVGRGTTAKDEKGKEKPGKEQRKKFLGIF</sequence>
<evidence type="ECO:0000313" key="5">
    <source>
        <dbReference type="Proteomes" id="UP000308038"/>
    </source>
</evidence>
<feature type="compositionally biased region" description="Basic and acidic residues" evidence="1">
    <location>
        <begin position="676"/>
        <end position="702"/>
    </location>
</feature>
<organism evidence="4 5">
    <name type="scientific">Sphingomonas olei</name>
    <dbReference type="NCBI Taxonomy" id="1886787"/>
    <lineage>
        <taxon>Bacteria</taxon>
        <taxon>Pseudomonadati</taxon>
        <taxon>Pseudomonadota</taxon>
        <taxon>Alphaproteobacteria</taxon>
        <taxon>Sphingomonadales</taxon>
        <taxon>Sphingomonadaceae</taxon>
        <taxon>Sphingomonas</taxon>
    </lineage>
</organism>
<dbReference type="PANTHER" id="PTHR30441">
    <property type="entry name" value="DUF748 DOMAIN-CONTAINING PROTEIN"/>
    <property type="match status" value="1"/>
</dbReference>
<dbReference type="Proteomes" id="UP000308038">
    <property type="component" value="Unassembled WGS sequence"/>
</dbReference>
<evidence type="ECO:0000313" key="4">
    <source>
        <dbReference type="EMBL" id="THG41158.1"/>
    </source>
</evidence>
<reference evidence="4 5" key="1">
    <citation type="submission" date="2019-04" db="EMBL/GenBank/DDBJ databases">
        <title>Microbes associate with the intestines of laboratory mice.</title>
        <authorList>
            <person name="Navarre W."/>
            <person name="Wong E."/>
            <person name="Huang K.C."/>
            <person name="Tropini C."/>
            <person name="Ng K."/>
            <person name="Yu B."/>
        </authorList>
    </citation>
    <scope>NUCLEOTIDE SEQUENCE [LARGE SCALE GENOMIC DNA]</scope>
    <source>
        <strain evidence="4 5">NM83_B4-11</strain>
    </source>
</reference>
<dbReference type="InterPro" id="IPR007844">
    <property type="entry name" value="AsmA"/>
</dbReference>
<keyword evidence="5" id="KW-1185">Reference proteome</keyword>
<accession>A0ABY2QM42</accession>
<feature type="transmembrane region" description="Helical" evidence="2">
    <location>
        <begin position="31"/>
        <end position="52"/>
    </location>
</feature>
<dbReference type="RefSeq" id="WP_136451085.1">
    <property type="nucleotide sequence ID" value="NZ_SSTI01000003.1"/>
</dbReference>
<keyword evidence="2" id="KW-0472">Membrane</keyword>
<keyword evidence="2" id="KW-1133">Transmembrane helix</keyword>
<dbReference type="Pfam" id="PF05170">
    <property type="entry name" value="AsmA"/>
    <property type="match status" value="2"/>
</dbReference>
<dbReference type="EMBL" id="SSTI01000003">
    <property type="protein sequence ID" value="THG41158.1"/>
    <property type="molecule type" value="Genomic_DNA"/>
</dbReference>
<feature type="region of interest" description="Disordered" evidence="1">
    <location>
        <begin position="672"/>
        <end position="711"/>
    </location>
</feature>
<evidence type="ECO:0000259" key="3">
    <source>
        <dbReference type="Pfam" id="PF05170"/>
    </source>
</evidence>
<dbReference type="PANTHER" id="PTHR30441:SF9">
    <property type="entry name" value="ASMA FAMILY PROTEIN YHJG"/>
    <property type="match status" value="1"/>
</dbReference>
<evidence type="ECO:0000256" key="1">
    <source>
        <dbReference type="SAM" id="MobiDB-lite"/>
    </source>
</evidence>
<feature type="region of interest" description="Disordered" evidence="1">
    <location>
        <begin position="1"/>
        <end position="27"/>
    </location>
</feature>
<protein>
    <submittedName>
        <fullName evidence="4">AsmA family protein</fullName>
    </submittedName>
</protein>
<comment type="caution">
    <text evidence="4">The sequence shown here is derived from an EMBL/GenBank/DDBJ whole genome shotgun (WGS) entry which is preliminary data.</text>
</comment>
<dbReference type="InterPro" id="IPR052894">
    <property type="entry name" value="AsmA-related"/>
</dbReference>
<keyword evidence="2" id="KW-0812">Transmembrane</keyword>